<keyword evidence="5 8" id="KW-0819">tRNA processing</keyword>
<dbReference type="PANTHER" id="PTHR10631:SF3">
    <property type="entry name" value="TRNA (GUANINE(26)-N(2))-DIMETHYLTRANSFERASE"/>
    <property type="match status" value="1"/>
</dbReference>
<evidence type="ECO:0000256" key="2">
    <source>
        <dbReference type="ARBA" id="ARBA00022603"/>
    </source>
</evidence>
<keyword evidence="2 8" id="KW-0489">Methyltransferase</keyword>
<comment type="catalytic activity">
    <reaction evidence="8">
        <text>guanosine(26) in tRNA + 2 S-adenosyl-L-methionine = N(2)-dimethylguanosine(26) in tRNA + 2 S-adenosyl-L-homocysteine + 2 H(+)</text>
        <dbReference type="Rhea" id="RHEA:43140"/>
        <dbReference type="Rhea" id="RHEA-COMP:10359"/>
        <dbReference type="Rhea" id="RHEA-COMP:10360"/>
        <dbReference type="ChEBI" id="CHEBI:15378"/>
        <dbReference type="ChEBI" id="CHEBI:57856"/>
        <dbReference type="ChEBI" id="CHEBI:59789"/>
        <dbReference type="ChEBI" id="CHEBI:74269"/>
        <dbReference type="ChEBI" id="CHEBI:74513"/>
        <dbReference type="EC" id="2.1.1.216"/>
    </reaction>
</comment>
<dbReference type="InterPro" id="IPR002905">
    <property type="entry name" value="Trm1"/>
</dbReference>
<dbReference type="GO" id="GO:0160104">
    <property type="term" value="F:tRNA (guanine(26)-N2)-dimethyltransferase activity"/>
    <property type="evidence" value="ECO:0007669"/>
    <property type="project" value="UniProtKB-UniRule"/>
</dbReference>
<dbReference type="PANTHER" id="PTHR10631">
    <property type="entry name" value="N 2 ,N 2 -DIMETHYLGUANOSINE TRNA METHYLTRANSFERASE"/>
    <property type="match status" value="1"/>
</dbReference>
<evidence type="ECO:0000256" key="8">
    <source>
        <dbReference type="HAMAP-Rule" id="MF_00290"/>
    </source>
</evidence>
<sequence length="388" mass="43174">MKTIIITEGKTKIETPQPENFRTRAGDYAPSLTKVFYNPLMEFCRDISISVAQTAARRFNGLRVCDPLAGVGVRGIRYANEVKGVTRAVVNDFCREAFELIRKNVTLNGLTGLIETRSTDANILLRENRGQFSFVDLDPFGSPAPFLDAACSSLGKRGMLALTATDTAPLSGTHVKTCLRRYGARPLRTEYCHETGIRILIGFAQRLAGLHEMALTPVLAHATQHYFRIYLAAERGAQRADEVLKKIGYLSHCSSCLRRSFTSGVATALPQNCECGEKLSHAGPLWLGKLIDGDFTREVLQDLSLRDFRLKHQELSLLSRCLEEAEGPPTFYDLNELAGQEKKSPPKMKDLLTRIRDRGYFASRTHFSPTGFRTDAPLEEILELIGTS</sequence>
<dbReference type="EC" id="2.1.1.216" evidence="7 8"/>
<dbReference type="GO" id="GO:0000049">
    <property type="term" value="F:tRNA binding"/>
    <property type="evidence" value="ECO:0007669"/>
    <property type="project" value="UniProtKB-UniRule"/>
</dbReference>
<feature type="binding site" evidence="8">
    <location>
        <position position="74"/>
    </location>
    <ligand>
        <name>S-adenosyl-L-methionine</name>
        <dbReference type="ChEBI" id="CHEBI:59789"/>
    </ligand>
</feature>
<proteinExistence type="inferred from homology"/>
<dbReference type="Gene3D" id="3.30.56.70">
    <property type="entry name" value="N2,N2-dimethylguanosine tRNA methyltransferase, C-terminal domain"/>
    <property type="match status" value="1"/>
</dbReference>
<keyword evidence="1 8" id="KW-0820">tRNA-binding</keyword>
<dbReference type="Pfam" id="PF02005">
    <property type="entry name" value="TRM"/>
    <property type="match status" value="1"/>
</dbReference>
<feature type="binding site" evidence="8">
    <location>
        <position position="253"/>
    </location>
    <ligand>
        <name>Zn(2+)</name>
        <dbReference type="ChEBI" id="CHEBI:29105"/>
    </ligand>
</feature>
<dbReference type="Proteomes" id="UP000074294">
    <property type="component" value="Unassembled WGS sequence"/>
</dbReference>
<dbReference type="FunFam" id="3.40.50.150:FF:000272">
    <property type="entry name" value="tRNA (guanine(26)-N(2))-dimethyltransferase"/>
    <property type="match status" value="1"/>
</dbReference>
<protein>
    <recommendedName>
        <fullName evidence="7 8">tRNA (guanine(26)-N(2))-dimethyltransferase</fullName>
        <ecNumber evidence="7 8">2.1.1.216</ecNumber>
    </recommendedName>
    <alternativeName>
        <fullName evidence="8">tRNA 2,2-dimethylguanosine-26 methyltransferase</fullName>
    </alternativeName>
    <alternativeName>
        <fullName evidence="8">tRNA(guanine-26,N(2)-N(2)) methyltransferase</fullName>
    </alternativeName>
    <alternativeName>
        <fullName evidence="8">tRNA(m(2,2)G26)dimethyltransferase</fullName>
    </alternativeName>
</protein>
<reference evidence="10 11" key="1">
    <citation type="journal article" date="2016" name="Nat. Microbiol.">
        <title>Genomic inference of the metabolism of cosmopolitan subsurface Archaea, Hadesarchaea.</title>
        <authorList>
            <person name="Baker B.J."/>
            <person name="Saw J.H."/>
            <person name="Lind A.E."/>
            <person name="Lazar C.S."/>
            <person name="Hinrichs K.-U."/>
            <person name="Teske A.P."/>
            <person name="Ettema T.J."/>
        </authorList>
    </citation>
    <scope>NUCLEOTIDE SEQUENCE [LARGE SCALE GENOMIC DNA]</scope>
</reference>
<dbReference type="InterPro" id="IPR022923">
    <property type="entry name" value="TRM1_arc_bac"/>
</dbReference>
<evidence type="ECO:0000256" key="5">
    <source>
        <dbReference type="ARBA" id="ARBA00022694"/>
    </source>
</evidence>
<gene>
    <name evidence="8" type="primary">trm1</name>
    <name evidence="10" type="ORF">APZ16_00440</name>
</gene>
<evidence type="ECO:0000256" key="9">
    <source>
        <dbReference type="PROSITE-ProRule" id="PRU00958"/>
    </source>
</evidence>
<evidence type="ECO:0000256" key="6">
    <source>
        <dbReference type="ARBA" id="ARBA00022884"/>
    </source>
</evidence>
<keyword evidence="6 8" id="KW-0694">RNA-binding</keyword>
<feature type="binding site" evidence="8">
    <location>
        <position position="273"/>
    </location>
    <ligand>
        <name>Zn(2+)</name>
        <dbReference type="ChEBI" id="CHEBI:29105"/>
    </ligand>
</feature>
<accession>A0A147JYZ3</accession>
<dbReference type="InterPro" id="IPR042296">
    <property type="entry name" value="tRNA_met_Trm1_C"/>
</dbReference>
<feature type="binding site" evidence="8">
    <location>
        <position position="45"/>
    </location>
    <ligand>
        <name>S-adenosyl-L-methionine</name>
        <dbReference type="ChEBI" id="CHEBI:59789"/>
    </ligand>
</feature>
<evidence type="ECO:0000256" key="7">
    <source>
        <dbReference type="ARBA" id="ARBA00039099"/>
    </source>
</evidence>
<keyword evidence="8" id="KW-0862">Zinc</keyword>
<dbReference type="GO" id="GO:0046872">
    <property type="term" value="F:metal ion binding"/>
    <property type="evidence" value="ECO:0007669"/>
    <property type="project" value="UniProtKB-KW"/>
</dbReference>
<comment type="function">
    <text evidence="8">Dimethylates a single guanine residue at position 26 of a number of tRNAs using S-adenosyl-L-methionine as donor of the methyl groups.</text>
</comment>
<feature type="binding site" evidence="8">
    <location>
        <position position="121"/>
    </location>
    <ligand>
        <name>S-adenosyl-L-methionine</name>
        <dbReference type="ChEBI" id="CHEBI:59789"/>
    </ligand>
</feature>
<evidence type="ECO:0000256" key="3">
    <source>
        <dbReference type="ARBA" id="ARBA00022679"/>
    </source>
</evidence>
<dbReference type="AlphaFoldDB" id="A0A147JYZ3"/>
<comment type="caution">
    <text evidence="10">The sequence shown here is derived from an EMBL/GenBank/DDBJ whole genome shotgun (WGS) entry which is preliminary data.</text>
</comment>
<dbReference type="Gene3D" id="3.40.50.150">
    <property type="entry name" value="Vaccinia Virus protein VP39"/>
    <property type="match status" value="1"/>
</dbReference>
<dbReference type="HAMAP" id="MF_00290">
    <property type="entry name" value="tRNA_dimethyltr_TRM1"/>
    <property type="match status" value="1"/>
</dbReference>
<evidence type="ECO:0000313" key="11">
    <source>
        <dbReference type="Proteomes" id="UP000074294"/>
    </source>
</evidence>
<feature type="binding site" evidence="8">
    <location>
        <position position="92"/>
    </location>
    <ligand>
        <name>S-adenosyl-L-methionine</name>
        <dbReference type="ChEBI" id="CHEBI:59789"/>
    </ligand>
</feature>
<keyword evidence="8" id="KW-0479">Metal-binding</keyword>
<evidence type="ECO:0000256" key="4">
    <source>
        <dbReference type="ARBA" id="ARBA00022691"/>
    </source>
</evidence>
<dbReference type="STRING" id="1776334.APZ16_00440"/>
<name>A0A147JYZ3_HADYE</name>
<dbReference type="SUPFAM" id="SSF53335">
    <property type="entry name" value="S-adenosyl-L-methionine-dependent methyltransferases"/>
    <property type="match status" value="1"/>
</dbReference>
<dbReference type="NCBIfam" id="TIGR00308">
    <property type="entry name" value="TRM1"/>
    <property type="match status" value="1"/>
</dbReference>
<dbReference type="PROSITE" id="PS51626">
    <property type="entry name" value="SAM_MT_TRM1"/>
    <property type="match status" value="1"/>
</dbReference>
<feature type="binding site" evidence="8">
    <location>
        <position position="256"/>
    </location>
    <ligand>
        <name>Zn(2+)</name>
        <dbReference type="ChEBI" id="CHEBI:29105"/>
    </ligand>
</feature>
<feature type="binding site" evidence="8">
    <location>
        <position position="120"/>
    </location>
    <ligand>
        <name>S-adenosyl-L-methionine</name>
        <dbReference type="ChEBI" id="CHEBI:59789"/>
    </ligand>
</feature>
<keyword evidence="4 8" id="KW-0949">S-adenosyl-L-methionine</keyword>
<evidence type="ECO:0000256" key="1">
    <source>
        <dbReference type="ARBA" id="ARBA00022555"/>
    </source>
</evidence>
<keyword evidence="3 8" id="KW-0808">Transferase</keyword>
<evidence type="ECO:0000313" key="10">
    <source>
        <dbReference type="EMBL" id="KUO41776.1"/>
    </source>
</evidence>
<dbReference type="GO" id="GO:0002940">
    <property type="term" value="P:tRNA N2-guanine methylation"/>
    <property type="evidence" value="ECO:0007669"/>
    <property type="project" value="TreeGrafter"/>
</dbReference>
<feature type="binding site" evidence="8">
    <location>
        <position position="275"/>
    </location>
    <ligand>
        <name>Zn(2+)</name>
        <dbReference type="ChEBI" id="CHEBI:29105"/>
    </ligand>
</feature>
<comment type="similarity">
    <text evidence="8 9">Belongs to the class I-like SAM-binding methyltransferase superfamily. Trm1 family.</text>
</comment>
<organism evidence="10 11">
    <name type="scientific">Hadarchaeum yellowstonense</name>
    <dbReference type="NCBI Taxonomy" id="1776334"/>
    <lineage>
        <taxon>Archaea</taxon>
        <taxon>Methanobacteriati</taxon>
        <taxon>Candidatus Hadarchaeota</taxon>
        <taxon>Candidatus Hadarchaeia</taxon>
        <taxon>Candidatus Hadarchaeales</taxon>
        <taxon>Candidatus Hadarchaeaceae</taxon>
        <taxon>Candidatus Hadarchaeum</taxon>
    </lineage>
</organism>
<dbReference type="EMBL" id="LQMQ01000014">
    <property type="protein sequence ID" value="KUO41776.1"/>
    <property type="molecule type" value="Genomic_DNA"/>
</dbReference>
<dbReference type="InterPro" id="IPR029063">
    <property type="entry name" value="SAM-dependent_MTases_sf"/>
</dbReference>